<name>A0A6P6S0L7_9EIME</name>
<protein>
    <submittedName>
        <fullName evidence="4">AF4/FMR2 family member 4</fullName>
    </submittedName>
</protein>
<evidence type="ECO:0000256" key="1">
    <source>
        <dbReference type="SAM" id="Coils"/>
    </source>
</evidence>
<evidence type="ECO:0000313" key="4">
    <source>
        <dbReference type="RefSeq" id="XP_026193721.1"/>
    </source>
</evidence>
<dbReference type="OrthoDB" id="348055at2759"/>
<feature type="coiled-coil region" evidence="1">
    <location>
        <begin position="151"/>
        <end position="178"/>
    </location>
</feature>
<feature type="region of interest" description="Disordered" evidence="2">
    <location>
        <begin position="1"/>
        <end position="94"/>
    </location>
</feature>
<evidence type="ECO:0000313" key="3">
    <source>
        <dbReference type="Proteomes" id="UP000515125"/>
    </source>
</evidence>
<dbReference type="Proteomes" id="UP000515125">
    <property type="component" value="Unplaced"/>
</dbReference>
<dbReference type="AlphaFoldDB" id="A0A6P6S0L7"/>
<accession>A0A6P6S0L7</accession>
<feature type="compositionally biased region" description="Basic and acidic residues" evidence="2">
    <location>
        <begin position="37"/>
        <end position="62"/>
    </location>
</feature>
<proteinExistence type="predicted"/>
<evidence type="ECO:0000256" key="2">
    <source>
        <dbReference type="SAM" id="MobiDB-lite"/>
    </source>
</evidence>
<organism evidence="3 4">
    <name type="scientific">Cyclospora cayetanensis</name>
    <dbReference type="NCBI Taxonomy" id="88456"/>
    <lineage>
        <taxon>Eukaryota</taxon>
        <taxon>Sar</taxon>
        <taxon>Alveolata</taxon>
        <taxon>Apicomplexa</taxon>
        <taxon>Conoidasida</taxon>
        <taxon>Coccidia</taxon>
        <taxon>Eucoccidiorida</taxon>
        <taxon>Eimeriorina</taxon>
        <taxon>Eimeriidae</taxon>
        <taxon>Cyclospora</taxon>
    </lineage>
</organism>
<dbReference type="RefSeq" id="XP_026193721.1">
    <property type="nucleotide sequence ID" value="XM_026337936.1"/>
</dbReference>
<keyword evidence="1" id="KW-0175">Coiled coil</keyword>
<gene>
    <name evidence="4" type="primary">LOC34619595</name>
</gene>
<feature type="compositionally biased region" description="Low complexity" evidence="2">
    <location>
        <begin position="1"/>
        <end position="17"/>
    </location>
</feature>
<reference evidence="4" key="1">
    <citation type="submission" date="2025-08" db="UniProtKB">
        <authorList>
            <consortium name="RefSeq"/>
        </authorList>
    </citation>
    <scope>IDENTIFICATION</scope>
</reference>
<sequence>MAAPPTGSAGGAPYSAAERASERSLGRTSSPPVPSDDAEKASCIDSSDRSCTRKREASRSSAEEGPSSHQHSRRSHSSAAIASAGASGVQTQPSSEEIYCATVEPKDGSISSLCPQPPGTAAATSAAAAAATTGVGKNVSSQAFSLSFFDSQEQLLQHEQQQQQQQQLQQQQQQQSLQYQHFASVSSPPLQAVTSAAAAAAAAVANGSLDLPWDSSSSMCSKKSTLSITRYSVSGSVAALLAHCTGSDPKANRIEDALLLVIRLDNVQQQLPQRPQQEVQLHQEEPQHRELLNCMLRQKFVLLQVGGNFAKYLNVLLADGRPNASSSASSSSSRSSRVKDAFISSSRVPDGMLPFLPLLLLSHALVHSIAGVAAVWSQQMNQGFSLPVLLKGVAFRGFAAAEGLVASDPCTWISAACVACGKTAQRIFSSGNSGSTCCTVCGHEDLMLR</sequence>
<dbReference type="GeneID" id="34619595"/>
<keyword evidence="3" id="KW-1185">Reference proteome</keyword>
<feature type="compositionally biased region" description="Low complexity" evidence="2">
    <location>
        <begin position="77"/>
        <end position="88"/>
    </location>
</feature>